<evidence type="ECO:0000256" key="6">
    <source>
        <dbReference type="ARBA" id="ARBA00022694"/>
    </source>
</evidence>
<dbReference type="PANTHER" id="PTHR23245:SF36">
    <property type="entry name" value="TRNA (GUANINE(37)-N1)-METHYLTRANSFERASE"/>
    <property type="match status" value="1"/>
</dbReference>
<comment type="subcellular location">
    <subcellularLocation>
        <location evidence="11">Mitochondrion matrix</location>
    </subcellularLocation>
    <subcellularLocation>
        <location evidence="11">Nucleus</location>
    </subcellularLocation>
    <subcellularLocation>
        <location evidence="11">Cytoplasm</location>
    </subcellularLocation>
    <text evidence="11">Predominantly in the mitochondria and in the nucleus.</text>
</comment>
<feature type="binding site" evidence="11">
    <location>
        <position position="415"/>
    </location>
    <ligand>
        <name>S-adenosyl-L-methionine</name>
        <dbReference type="ChEBI" id="CHEBI:59789"/>
    </ligand>
</feature>
<comment type="similarity">
    <text evidence="11">Belongs to the TRM5 / TYW2 family.</text>
</comment>
<comment type="function">
    <text evidence="9">Involved in mitochondrial tRNA methylation. Specifically methylates the N1 position of guanosine-37 in various tRNAs. Methylation is not dependent on the nature of the nucleoside 5' of the target nucleoside. This is the first step in the biosynthesis of wybutosine (yW), a modified base adjacent to the anticodon of tRNAs and required for accurate decoding.</text>
</comment>
<evidence type="ECO:0000313" key="15">
    <source>
        <dbReference type="RefSeq" id="XP_034289426.1"/>
    </source>
</evidence>
<keyword evidence="2 11" id="KW-0963">Cytoplasm</keyword>
<feature type="binding site" evidence="11">
    <location>
        <begin position="384"/>
        <end position="385"/>
    </location>
    <ligand>
        <name>S-adenosyl-L-methionine</name>
        <dbReference type="ChEBI" id="CHEBI:59789"/>
    </ligand>
</feature>
<proteinExistence type="inferred from homology"/>
<dbReference type="PANTHER" id="PTHR23245">
    <property type="entry name" value="TRNA METHYLTRANSFERASE"/>
    <property type="match status" value="1"/>
</dbReference>
<accession>A0A6P9DB45</accession>
<keyword evidence="3 11" id="KW-0489">Methyltransferase</keyword>
<dbReference type="FunFam" id="3.30.300.110:FF:000001">
    <property type="entry name" value="tRNA (guanine(37)-N1)-methyltransferase"/>
    <property type="match status" value="1"/>
</dbReference>
<dbReference type="Pfam" id="PF02475">
    <property type="entry name" value="TRM5-TYW2_MTfase"/>
    <property type="match status" value="1"/>
</dbReference>
<evidence type="ECO:0000259" key="13">
    <source>
        <dbReference type="PROSITE" id="PS51684"/>
    </source>
</evidence>
<evidence type="ECO:0000256" key="3">
    <source>
        <dbReference type="ARBA" id="ARBA00022603"/>
    </source>
</evidence>
<dbReference type="GO" id="GO:0002939">
    <property type="term" value="P:tRNA N1-guanine methylation"/>
    <property type="evidence" value="ECO:0007669"/>
    <property type="project" value="TreeGrafter"/>
</dbReference>
<feature type="region of interest" description="Disordered" evidence="12">
    <location>
        <begin position="505"/>
        <end position="533"/>
    </location>
</feature>
<reference evidence="15 16" key="1">
    <citation type="submission" date="2025-04" db="UniProtKB">
        <authorList>
            <consortium name="RefSeq"/>
        </authorList>
    </citation>
    <scope>IDENTIFICATION</scope>
    <source>
        <tissue evidence="15 16">Blood</tissue>
    </source>
</reference>
<dbReference type="GeneID" id="117675152"/>
<dbReference type="HAMAP" id="MF_03152">
    <property type="entry name" value="TRM5"/>
    <property type="match status" value="1"/>
</dbReference>
<evidence type="ECO:0000256" key="7">
    <source>
        <dbReference type="ARBA" id="ARBA00023128"/>
    </source>
</evidence>
<evidence type="ECO:0000256" key="11">
    <source>
        <dbReference type="HAMAP-Rule" id="MF_03152"/>
    </source>
</evidence>
<dbReference type="GO" id="GO:0005634">
    <property type="term" value="C:nucleus"/>
    <property type="evidence" value="ECO:0007669"/>
    <property type="project" value="UniProtKB-SubCell"/>
</dbReference>
<dbReference type="InterPro" id="IPR029063">
    <property type="entry name" value="SAM-dependent_MTases_sf"/>
</dbReference>
<sequence length="533" mass="60758">MMRPGRPGCSLGEGAKGTRRQAGMRFLRQLKSLFPCLLKVKYFGSETLFPTLWLLWNRSFNRLPEHLPKIQRQSFFTLQEMADKKPDLDGFLPHPRVRGMTTLDKAAFKNDIIIPALLVNKDITSNLLKSLKGVLLQRPGLKRVVEDPDDENRKYILLDPHKISADGSLGESEQQILKSFGINPEIIKYNMELTYDNFKTEEILKAVLPEGQEITTAFSRIGHIAHMNLRSHQLPYKHLIGGCFLHDFLSGHVIVDKNQGITCAVNKINIIDSMYRNFEMELLAGDGANMITKVKENYISYEFDFSKVYWNPRLSTEHLRIVNLLKPGDLLFDVFAGVGPFAIPAAKKNCIVFANDLNPESCKWLQHNCKLNKVDKKVKVFNLDGRNFLKGPVKEELDKHLSSKEWKNSVHIIMNLPAMAIEFLDVFRHLLNGEPVSNELPTVHCHCFSKHDNPTQDVQERVEALLGTSLHGLCSVKWVRNVAPNKEMMCISFQLPAEVLYEPLSSLTDDPEEPPSKRLCPNENYTEENNQTI</sequence>
<feature type="binding site" evidence="11">
    <location>
        <position position="318"/>
    </location>
    <ligand>
        <name>S-adenosyl-L-methionine</name>
        <dbReference type="ChEBI" id="CHEBI:59789"/>
    </ligand>
</feature>
<evidence type="ECO:0000256" key="4">
    <source>
        <dbReference type="ARBA" id="ARBA00022679"/>
    </source>
</evidence>
<dbReference type="GO" id="GO:0052906">
    <property type="term" value="F:tRNA (guanine(37)-N1)-methyltransferase activity"/>
    <property type="evidence" value="ECO:0007669"/>
    <property type="project" value="UniProtKB-UniRule"/>
</dbReference>
<keyword evidence="5 11" id="KW-0949">S-adenosyl-L-methionine</keyword>
<dbReference type="KEGG" id="pgut:117675152"/>
<feature type="binding site" evidence="11">
    <location>
        <begin position="356"/>
        <end position="357"/>
    </location>
    <ligand>
        <name>S-adenosyl-L-methionine</name>
        <dbReference type="ChEBI" id="CHEBI:59789"/>
    </ligand>
</feature>
<keyword evidence="7 11" id="KW-0496">Mitochondrion</keyword>
<dbReference type="CTD" id="57570"/>
<evidence type="ECO:0000256" key="2">
    <source>
        <dbReference type="ARBA" id="ARBA00022490"/>
    </source>
</evidence>
<evidence type="ECO:0000256" key="8">
    <source>
        <dbReference type="ARBA" id="ARBA00023242"/>
    </source>
</evidence>
<dbReference type="PROSITE" id="PS51684">
    <property type="entry name" value="SAM_MT_TRM5_TYW2"/>
    <property type="match status" value="1"/>
</dbReference>
<protein>
    <recommendedName>
        <fullName evidence="11">tRNA (guanine(37)-N1)-methyltransferase</fullName>
        <ecNumber evidence="11">2.1.1.228</ecNumber>
    </recommendedName>
    <alternativeName>
        <fullName evidence="11">M1G-methyltransferase</fullName>
    </alternativeName>
    <alternativeName>
        <fullName evidence="11">tRNA [GM37] methyltransferase</fullName>
    </alternativeName>
    <alternativeName>
        <fullName evidence="11">tRNA methyltransferase 5 homolog</fullName>
    </alternativeName>
</protein>
<keyword evidence="4 11" id="KW-0808">Transferase</keyword>
<comment type="subunit">
    <text evidence="11">Monomer.</text>
</comment>
<dbReference type="CDD" id="cd02440">
    <property type="entry name" value="AdoMet_MTases"/>
    <property type="match status" value="1"/>
</dbReference>
<dbReference type="OMA" id="NCMVFAN"/>
<feature type="compositionally biased region" description="Polar residues" evidence="12">
    <location>
        <begin position="523"/>
        <end position="533"/>
    </location>
</feature>
<dbReference type="SUPFAM" id="SSF53335">
    <property type="entry name" value="S-adenosyl-L-methionine-dependent methyltransferases"/>
    <property type="match status" value="1"/>
</dbReference>
<feature type="domain" description="SAM-dependent methyltransferase TRM5/TYW2-type" evidence="13">
    <location>
        <begin position="218"/>
        <end position="497"/>
    </location>
</feature>
<evidence type="ECO:0000313" key="17">
    <source>
        <dbReference type="RefSeq" id="XP_034289428.1"/>
    </source>
</evidence>
<comment type="function">
    <text evidence="11">Specifically methylates the N1 position of guanosine-37 in various cytoplasmic and mitochondrial tRNAs. Methylation is not dependent on the nature of the nucleoside 5' of the target nucleoside. This is the first step in the biosynthesis of wybutosine (yW), a modified base adjacent to the anticodon of tRNAs and required for accurate decoding.</text>
</comment>
<evidence type="ECO:0000256" key="9">
    <source>
        <dbReference type="ARBA" id="ARBA00045951"/>
    </source>
</evidence>
<dbReference type="Gene3D" id="3.30.300.110">
    <property type="entry name" value="Met-10+ protein-like domains"/>
    <property type="match status" value="1"/>
</dbReference>
<name>A0A6P9DB45_PANGU</name>
<comment type="catalytic activity">
    <reaction evidence="10 11">
        <text>guanosine(37) in tRNA + S-adenosyl-L-methionine = N(1)-methylguanosine(37) in tRNA + S-adenosyl-L-homocysteine + H(+)</text>
        <dbReference type="Rhea" id="RHEA:36899"/>
        <dbReference type="Rhea" id="RHEA-COMP:10145"/>
        <dbReference type="Rhea" id="RHEA-COMP:10147"/>
        <dbReference type="ChEBI" id="CHEBI:15378"/>
        <dbReference type="ChEBI" id="CHEBI:57856"/>
        <dbReference type="ChEBI" id="CHEBI:59789"/>
        <dbReference type="ChEBI" id="CHEBI:73542"/>
        <dbReference type="ChEBI" id="CHEBI:74269"/>
        <dbReference type="EC" id="2.1.1.228"/>
    </reaction>
</comment>
<evidence type="ECO:0000256" key="5">
    <source>
        <dbReference type="ARBA" id="ARBA00022691"/>
    </source>
</evidence>
<organism evidence="14 15">
    <name type="scientific">Pantherophis guttatus</name>
    <name type="common">Corn snake</name>
    <name type="synonym">Elaphe guttata</name>
    <dbReference type="NCBI Taxonomy" id="94885"/>
    <lineage>
        <taxon>Eukaryota</taxon>
        <taxon>Metazoa</taxon>
        <taxon>Chordata</taxon>
        <taxon>Craniata</taxon>
        <taxon>Vertebrata</taxon>
        <taxon>Euteleostomi</taxon>
        <taxon>Lepidosauria</taxon>
        <taxon>Squamata</taxon>
        <taxon>Bifurcata</taxon>
        <taxon>Unidentata</taxon>
        <taxon>Episquamata</taxon>
        <taxon>Toxicofera</taxon>
        <taxon>Serpentes</taxon>
        <taxon>Colubroidea</taxon>
        <taxon>Colubridae</taxon>
        <taxon>Colubrinae</taxon>
        <taxon>Pantherophis</taxon>
    </lineage>
</organism>
<dbReference type="RefSeq" id="XP_034289428.1">
    <property type="nucleotide sequence ID" value="XM_034433537.1"/>
</dbReference>
<evidence type="ECO:0000256" key="12">
    <source>
        <dbReference type="SAM" id="MobiDB-lite"/>
    </source>
</evidence>
<dbReference type="InterPro" id="IPR056743">
    <property type="entry name" value="TRM5-TYW2-like_MTfase"/>
</dbReference>
<evidence type="ECO:0000313" key="16">
    <source>
        <dbReference type="RefSeq" id="XP_034289427.1"/>
    </source>
</evidence>
<evidence type="ECO:0000313" key="14">
    <source>
        <dbReference type="Proteomes" id="UP001652622"/>
    </source>
</evidence>
<dbReference type="FunFam" id="3.40.50.150:FF:000102">
    <property type="entry name" value="tRNA (guanine(37)-N1)-methyltransferase"/>
    <property type="match status" value="1"/>
</dbReference>
<dbReference type="AlphaFoldDB" id="A0A6P9DB45"/>
<dbReference type="InterPro" id="IPR056744">
    <property type="entry name" value="TRM5/TYW2-like_N"/>
</dbReference>
<dbReference type="RefSeq" id="XP_034289427.1">
    <property type="nucleotide sequence ID" value="XM_034433536.1"/>
</dbReference>
<keyword evidence="8 11" id="KW-0539">Nucleus</keyword>
<dbReference type="InterPro" id="IPR030382">
    <property type="entry name" value="MeTrfase_TRM5/TYW2"/>
</dbReference>
<dbReference type="Pfam" id="PF25133">
    <property type="entry name" value="TYW2_N_2"/>
    <property type="match status" value="1"/>
</dbReference>
<dbReference type="GO" id="GO:0005759">
    <property type="term" value="C:mitochondrial matrix"/>
    <property type="evidence" value="ECO:0007669"/>
    <property type="project" value="UniProtKB-SubCell"/>
</dbReference>
<dbReference type="GO" id="GO:0070901">
    <property type="term" value="P:mitochondrial tRNA methylation"/>
    <property type="evidence" value="ECO:0007669"/>
    <property type="project" value="UniProtKB-ARBA"/>
</dbReference>
<keyword evidence="14" id="KW-1185">Reference proteome</keyword>
<comment type="similarity">
    <text evidence="1">Belongs to the class I-like SAM-binding methyltransferase superfamily. TRM5/TYW2 family.</text>
</comment>
<dbReference type="EC" id="2.1.1.228" evidence="11"/>
<dbReference type="InterPro" id="IPR025792">
    <property type="entry name" value="tRNA_Gua_MeTrfase_euk"/>
</dbReference>
<keyword evidence="6 11" id="KW-0819">tRNA processing</keyword>
<dbReference type="RefSeq" id="XP_034289426.1">
    <property type="nucleotide sequence ID" value="XM_034433535.1"/>
</dbReference>
<gene>
    <name evidence="11 15 16 17" type="primary">TRMT5</name>
    <name evidence="11" type="synonym">TRM5</name>
</gene>
<evidence type="ECO:0000256" key="10">
    <source>
        <dbReference type="ARBA" id="ARBA00047783"/>
    </source>
</evidence>
<dbReference type="Proteomes" id="UP001652622">
    <property type="component" value="Unplaced"/>
</dbReference>
<dbReference type="Gene3D" id="3.40.50.150">
    <property type="entry name" value="Vaccinia Virus protein VP39"/>
    <property type="match status" value="1"/>
</dbReference>
<evidence type="ECO:0000256" key="1">
    <source>
        <dbReference type="ARBA" id="ARBA00009775"/>
    </source>
</evidence>